<organism evidence="2">
    <name type="scientific">uncultured Chthoniobacterales bacterium</name>
    <dbReference type="NCBI Taxonomy" id="1836801"/>
    <lineage>
        <taxon>Bacteria</taxon>
        <taxon>Pseudomonadati</taxon>
        <taxon>Verrucomicrobiota</taxon>
        <taxon>Spartobacteria</taxon>
        <taxon>Chthoniobacterales</taxon>
        <taxon>environmental samples</taxon>
    </lineage>
</organism>
<name>A0A6J4J224_9BACT</name>
<sequence>MPHVADQWLVGSLAGALAICIVLALAMRRYAAGAGKRAAVFQIFILAASVVLLLAWTLLKQPRTERGEKETRPEWKLVGESITEGISGLAWTGNAGGGAGFLAVHDNKQPGQRRLSHIQRDARGQIEVRPLTWKSEPLPVDLEAICRIPGHTSAFLALTSKGALYRFTFDVSTSEITADSAPLGVPNAAEERQFESFDVQHVGAATVACWAERGDKDAAGVIFCSAVDLATLTFGEPQPLEVRAPWPTAHTRHVSDLRLLTNGTIIAASASDPGDDGPFAGAVYVAGSLHTAGDSLQLVPALTPSRLFTTTTRKIEALELVPGADGGMLLGSDDENRGAAVLFTW</sequence>
<proteinExistence type="predicted"/>
<feature type="transmembrane region" description="Helical" evidence="1">
    <location>
        <begin position="6"/>
        <end position="26"/>
    </location>
</feature>
<accession>A0A6J4J224</accession>
<dbReference type="EMBL" id="CADCTA010000107">
    <property type="protein sequence ID" value="CAA9266089.1"/>
    <property type="molecule type" value="Genomic_DNA"/>
</dbReference>
<dbReference type="AlphaFoldDB" id="A0A6J4J224"/>
<keyword evidence="1" id="KW-0812">Transmembrane</keyword>
<gene>
    <name evidence="2" type="ORF">AVDCRST_MAG42-3197</name>
</gene>
<keyword evidence="1" id="KW-1133">Transmembrane helix</keyword>
<reference evidence="2" key="1">
    <citation type="submission" date="2020-02" db="EMBL/GenBank/DDBJ databases">
        <authorList>
            <person name="Meier V. D."/>
        </authorList>
    </citation>
    <scope>NUCLEOTIDE SEQUENCE</scope>
    <source>
        <strain evidence="2">AVDCRST_MAG42</strain>
    </source>
</reference>
<evidence type="ECO:0000313" key="2">
    <source>
        <dbReference type="EMBL" id="CAA9266089.1"/>
    </source>
</evidence>
<keyword evidence="1" id="KW-0472">Membrane</keyword>
<feature type="transmembrane region" description="Helical" evidence="1">
    <location>
        <begin position="38"/>
        <end position="59"/>
    </location>
</feature>
<evidence type="ECO:0000256" key="1">
    <source>
        <dbReference type="SAM" id="Phobius"/>
    </source>
</evidence>
<protein>
    <submittedName>
        <fullName evidence="2">Uncharacterized protein</fullName>
    </submittedName>
</protein>